<dbReference type="AlphaFoldDB" id="A0A852Z896"/>
<dbReference type="RefSeq" id="WP_202889133.1">
    <property type="nucleotide sequence ID" value="NZ_BAAARR010000004.1"/>
</dbReference>
<comment type="similarity">
    <text evidence="2">Belongs to the zinc-containing alcohol dehydrogenase family.</text>
</comment>
<evidence type="ECO:0000256" key="3">
    <source>
        <dbReference type="ARBA" id="ARBA00022723"/>
    </source>
</evidence>
<organism evidence="7 8">
    <name type="scientific">Actinopolymorpha rutila</name>
    <dbReference type="NCBI Taxonomy" id="446787"/>
    <lineage>
        <taxon>Bacteria</taxon>
        <taxon>Bacillati</taxon>
        <taxon>Actinomycetota</taxon>
        <taxon>Actinomycetes</taxon>
        <taxon>Propionibacteriales</taxon>
        <taxon>Actinopolymorphaceae</taxon>
        <taxon>Actinopolymorpha</taxon>
    </lineage>
</organism>
<dbReference type="GO" id="GO:0046872">
    <property type="term" value="F:metal ion binding"/>
    <property type="evidence" value="ECO:0007669"/>
    <property type="project" value="UniProtKB-KW"/>
</dbReference>
<evidence type="ECO:0000256" key="5">
    <source>
        <dbReference type="ARBA" id="ARBA00023027"/>
    </source>
</evidence>
<dbReference type="PANTHER" id="PTHR42813:SF3">
    <property type="entry name" value="GLUTATHIONE-INDEPENDENT FORMALDEHYDE DEHYDROGENASE"/>
    <property type="match status" value="1"/>
</dbReference>
<evidence type="ECO:0000256" key="1">
    <source>
        <dbReference type="ARBA" id="ARBA00001947"/>
    </source>
</evidence>
<keyword evidence="5" id="KW-0520">NAD</keyword>
<dbReference type="Proteomes" id="UP000579605">
    <property type="component" value="Unassembled WGS sequence"/>
</dbReference>
<name>A0A852Z896_9ACTN</name>
<proteinExistence type="inferred from homology"/>
<dbReference type="EMBL" id="JACBZH010000001">
    <property type="protein sequence ID" value="NYH88082.1"/>
    <property type="molecule type" value="Genomic_DNA"/>
</dbReference>
<evidence type="ECO:0000313" key="8">
    <source>
        <dbReference type="Proteomes" id="UP000579605"/>
    </source>
</evidence>
<reference evidence="7 8" key="1">
    <citation type="submission" date="2020-07" db="EMBL/GenBank/DDBJ databases">
        <title>Sequencing the genomes of 1000 actinobacteria strains.</title>
        <authorList>
            <person name="Klenk H.-P."/>
        </authorList>
    </citation>
    <scope>NUCLEOTIDE SEQUENCE [LARGE SCALE GENOMIC DNA]</scope>
    <source>
        <strain evidence="7 8">DSM 18448</strain>
    </source>
</reference>
<keyword evidence="8" id="KW-1185">Reference proteome</keyword>
<evidence type="ECO:0000256" key="6">
    <source>
        <dbReference type="SAM" id="MobiDB-lite"/>
    </source>
</evidence>
<dbReference type="Gene3D" id="3.90.180.10">
    <property type="entry name" value="Medium-chain alcohol dehydrogenases, catalytic domain"/>
    <property type="match status" value="1"/>
</dbReference>
<keyword evidence="3" id="KW-0479">Metal-binding</keyword>
<protein>
    <submittedName>
        <fullName evidence="7">Threonine dehydrogenase-like Zn-dependent dehydrogenase</fullName>
    </submittedName>
</protein>
<comment type="caution">
    <text evidence="7">The sequence shown here is derived from an EMBL/GenBank/DDBJ whole genome shotgun (WGS) entry which is preliminary data.</text>
</comment>
<feature type="region of interest" description="Disordered" evidence="6">
    <location>
        <begin position="1"/>
        <end position="22"/>
    </location>
</feature>
<keyword evidence="4" id="KW-0862">Zinc</keyword>
<gene>
    <name evidence="7" type="ORF">F4554_000720</name>
</gene>
<evidence type="ECO:0000313" key="7">
    <source>
        <dbReference type="EMBL" id="NYH88082.1"/>
    </source>
</evidence>
<dbReference type="PANTHER" id="PTHR42813">
    <property type="entry name" value="ZINC-TYPE ALCOHOL DEHYDROGENASE-LIKE"/>
    <property type="match status" value="1"/>
</dbReference>
<evidence type="ECO:0000256" key="4">
    <source>
        <dbReference type="ARBA" id="ARBA00022833"/>
    </source>
</evidence>
<sequence length="107" mass="11580">MIRAPSTGLTGTTVESPEAVPPPTVLPIRIGQGWAKAHQFSTGECPVMRYNRALMEAILHDRVQIAKAVNATVLPLEEAPNGYEDFDRGEAKKFVLDPHGMLAGKTV</sequence>
<comment type="cofactor">
    <cofactor evidence="1">
        <name>Zn(2+)</name>
        <dbReference type="ChEBI" id="CHEBI:29105"/>
    </cofactor>
</comment>
<accession>A0A852Z896</accession>
<evidence type="ECO:0000256" key="2">
    <source>
        <dbReference type="ARBA" id="ARBA00008072"/>
    </source>
</evidence>